<dbReference type="Proteomes" id="UP000537592">
    <property type="component" value="Unassembled WGS sequence"/>
</dbReference>
<feature type="transmembrane region" description="Helical" evidence="1">
    <location>
        <begin position="12"/>
        <end position="30"/>
    </location>
</feature>
<dbReference type="AlphaFoldDB" id="A0A7W6EFR6"/>
<proteinExistence type="predicted"/>
<organism evidence="2 3">
    <name type="scientific">Pseudochelatococcus contaminans</name>
    <dbReference type="NCBI Taxonomy" id="1538103"/>
    <lineage>
        <taxon>Bacteria</taxon>
        <taxon>Pseudomonadati</taxon>
        <taxon>Pseudomonadota</taxon>
        <taxon>Alphaproteobacteria</taxon>
        <taxon>Hyphomicrobiales</taxon>
        <taxon>Chelatococcaceae</taxon>
        <taxon>Pseudochelatococcus</taxon>
    </lineage>
</organism>
<keyword evidence="3" id="KW-1185">Reference proteome</keyword>
<keyword evidence="1" id="KW-1133">Transmembrane helix</keyword>
<evidence type="ECO:0000313" key="3">
    <source>
        <dbReference type="Proteomes" id="UP000537592"/>
    </source>
</evidence>
<keyword evidence="1" id="KW-0812">Transmembrane</keyword>
<comment type="caution">
    <text evidence="2">The sequence shown here is derived from an EMBL/GenBank/DDBJ whole genome shotgun (WGS) entry which is preliminary data.</text>
</comment>
<keyword evidence="1" id="KW-0472">Membrane</keyword>
<name>A0A7W6EFR6_9HYPH</name>
<gene>
    <name evidence="2" type="ORF">FHS81_001011</name>
</gene>
<reference evidence="2 3" key="1">
    <citation type="submission" date="2020-08" db="EMBL/GenBank/DDBJ databases">
        <title>Genomic Encyclopedia of Type Strains, Phase IV (KMG-IV): sequencing the most valuable type-strain genomes for metagenomic binning, comparative biology and taxonomic classification.</title>
        <authorList>
            <person name="Goeker M."/>
        </authorList>
    </citation>
    <scope>NUCLEOTIDE SEQUENCE [LARGE SCALE GENOMIC DNA]</scope>
    <source>
        <strain evidence="2 3">DSM 28760</strain>
    </source>
</reference>
<dbReference type="EMBL" id="JACICC010000002">
    <property type="protein sequence ID" value="MBB3808941.1"/>
    <property type="molecule type" value="Genomic_DNA"/>
</dbReference>
<accession>A0A7W6EFR6</accession>
<protein>
    <submittedName>
        <fullName evidence="2">Uncharacterized protein</fullName>
    </submittedName>
</protein>
<evidence type="ECO:0000256" key="1">
    <source>
        <dbReference type="SAM" id="Phobius"/>
    </source>
</evidence>
<sequence length="31" mass="3494">MLRSAMAERLAAAVIVSILLWCIAFWAMGWL</sequence>
<evidence type="ECO:0000313" key="2">
    <source>
        <dbReference type="EMBL" id="MBB3808941.1"/>
    </source>
</evidence>